<dbReference type="PRINTS" id="PR00007">
    <property type="entry name" value="COMPLEMNTC1Q"/>
</dbReference>
<evidence type="ECO:0000256" key="4">
    <source>
        <dbReference type="SAM" id="Coils"/>
    </source>
</evidence>
<gene>
    <name evidence="7" type="ORF">ACEWY4_013738</name>
</gene>
<evidence type="ECO:0000256" key="2">
    <source>
        <dbReference type="ARBA" id="ARBA00022525"/>
    </source>
</evidence>
<dbReference type="SUPFAM" id="SSF49842">
    <property type="entry name" value="TNF-like"/>
    <property type="match status" value="1"/>
</dbReference>
<reference evidence="7 8" key="1">
    <citation type="submission" date="2024-09" db="EMBL/GenBank/DDBJ databases">
        <title>A chromosome-level genome assembly of Gray's grenadier anchovy, Coilia grayii.</title>
        <authorList>
            <person name="Fu Z."/>
        </authorList>
    </citation>
    <scope>NUCLEOTIDE SEQUENCE [LARGE SCALE GENOMIC DNA]</scope>
    <source>
        <strain evidence="7">G4</strain>
        <tissue evidence="7">Muscle</tissue>
    </source>
</reference>
<organism evidence="7 8">
    <name type="scientific">Coilia grayii</name>
    <name type="common">Gray's grenadier anchovy</name>
    <dbReference type="NCBI Taxonomy" id="363190"/>
    <lineage>
        <taxon>Eukaryota</taxon>
        <taxon>Metazoa</taxon>
        <taxon>Chordata</taxon>
        <taxon>Craniata</taxon>
        <taxon>Vertebrata</taxon>
        <taxon>Euteleostomi</taxon>
        <taxon>Actinopterygii</taxon>
        <taxon>Neopterygii</taxon>
        <taxon>Teleostei</taxon>
        <taxon>Clupei</taxon>
        <taxon>Clupeiformes</taxon>
        <taxon>Clupeoidei</taxon>
        <taxon>Engraulidae</taxon>
        <taxon>Coilinae</taxon>
        <taxon>Coilia</taxon>
    </lineage>
</organism>
<dbReference type="Proteomes" id="UP001591681">
    <property type="component" value="Unassembled WGS sequence"/>
</dbReference>
<keyword evidence="3 5" id="KW-0732">Signal</keyword>
<comment type="subcellular location">
    <subcellularLocation>
        <location evidence="1">Secreted</location>
    </subcellularLocation>
</comment>
<sequence>MKGTMLLLVCLGYGMLSAAAAAAVQLRPEERGDTAGSGSMSRSARDEAIENEIEIELPSNSGGNAAFWMITAALDRRIRNTEKRLENLQRENEMLTSSLRAMERRLTYRLVKAESSVKELGRDISERPKIAFSASLGGVGSRGPYNTDTTLTFRDVITNIGNAFRPATGIFTAPVRGVYLFSLFECSLSPQPASLSLHKNEQMMVSVAKRRAQHEGAENGSNGVVLQLEQGDQVYVRLWKDSWVYDSTGHYTTFSGVLLFTL</sequence>
<dbReference type="InterPro" id="IPR008983">
    <property type="entry name" value="Tumour_necrosis_fac-like_dom"/>
</dbReference>
<evidence type="ECO:0000313" key="8">
    <source>
        <dbReference type="Proteomes" id="UP001591681"/>
    </source>
</evidence>
<feature type="signal peptide" evidence="5">
    <location>
        <begin position="1"/>
        <end position="22"/>
    </location>
</feature>
<comment type="caution">
    <text evidence="7">The sequence shown here is derived from an EMBL/GenBank/DDBJ whole genome shotgun (WGS) entry which is preliminary data.</text>
</comment>
<dbReference type="SMART" id="SM00110">
    <property type="entry name" value="C1Q"/>
    <property type="match status" value="1"/>
</dbReference>
<evidence type="ECO:0000256" key="3">
    <source>
        <dbReference type="ARBA" id="ARBA00022729"/>
    </source>
</evidence>
<proteinExistence type="predicted"/>
<dbReference type="Pfam" id="PF00386">
    <property type="entry name" value="C1q"/>
    <property type="match status" value="1"/>
</dbReference>
<dbReference type="GO" id="GO:0005576">
    <property type="term" value="C:extracellular region"/>
    <property type="evidence" value="ECO:0007669"/>
    <property type="project" value="UniProtKB-SubCell"/>
</dbReference>
<dbReference type="EMBL" id="JBHFQA010000011">
    <property type="protein sequence ID" value="KAL2091475.1"/>
    <property type="molecule type" value="Genomic_DNA"/>
</dbReference>
<keyword evidence="4" id="KW-0175">Coiled coil</keyword>
<keyword evidence="8" id="KW-1185">Reference proteome</keyword>
<dbReference type="Gene3D" id="2.60.120.40">
    <property type="match status" value="1"/>
</dbReference>
<keyword evidence="2" id="KW-0964">Secreted</keyword>
<protein>
    <recommendedName>
        <fullName evidence="6">C1q domain-containing protein</fullName>
    </recommendedName>
</protein>
<name>A0ABD1JX88_9TELE</name>
<accession>A0ABD1JX88</accession>
<evidence type="ECO:0000256" key="5">
    <source>
        <dbReference type="SAM" id="SignalP"/>
    </source>
</evidence>
<feature type="domain" description="C1q" evidence="6">
    <location>
        <begin position="125"/>
        <end position="262"/>
    </location>
</feature>
<dbReference type="InterPro" id="IPR001073">
    <property type="entry name" value="C1q_dom"/>
</dbReference>
<dbReference type="PANTHER" id="PTHR22923:SF102">
    <property type="entry name" value="CEREBELLIN 13-RELATED"/>
    <property type="match status" value="1"/>
</dbReference>
<dbReference type="PROSITE" id="PS50871">
    <property type="entry name" value="C1Q"/>
    <property type="match status" value="1"/>
</dbReference>
<dbReference type="InterPro" id="IPR050822">
    <property type="entry name" value="Cerebellin_Synaptic_Org"/>
</dbReference>
<dbReference type="PANTHER" id="PTHR22923">
    <property type="entry name" value="CEREBELLIN-RELATED"/>
    <property type="match status" value="1"/>
</dbReference>
<evidence type="ECO:0000256" key="1">
    <source>
        <dbReference type="ARBA" id="ARBA00004613"/>
    </source>
</evidence>
<feature type="chain" id="PRO_5044861248" description="C1q domain-containing protein" evidence="5">
    <location>
        <begin position="23"/>
        <end position="262"/>
    </location>
</feature>
<feature type="coiled-coil region" evidence="4">
    <location>
        <begin position="71"/>
        <end position="105"/>
    </location>
</feature>
<evidence type="ECO:0000313" key="7">
    <source>
        <dbReference type="EMBL" id="KAL2091475.1"/>
    </source>
</evidence>
<evidence type="ECO:0000259" key="6">
    <source>
        <dbReference type="PROSITE" id="PS50871"/>
    </source>
</evidence>
<dbReference type="AlphaFoldDB" id="A0ABD1JX88"/>